<dbReference type="InterPro" id="IPR000182">
    <property type="entry name" value="GNAT_dom"/>
</dbReference>
<sequence>MTSYVVRQAEERDLDTIADFEVEIAKISFGDDAVDDPATHRKKLANALKKQPEGMFVASRGAEAPVGWLWMALNTNFLTGDRYANFRSLAVAELPERTEVAELLLEEGLAFAARNELTEVTGKVHVGNTGMRSLYRKYGFESTHLSMRLDMRK</sequence>
<accession>A0ABP7SU20</accession>
<reference evidence="3" key="1">
    <citation type="journal article" date="2019" name="Int. J. Syst. Evol. Microbiol.">
        <title>The Global Catalogue of Microorganisms (GCM) 10K type strain sequencing project: providing services to taxonomists for standard genome sequencing and annotation.</title>
        <authorList>
            <consortium name="The Broad Institute Genomics Platform"/>
            <consortium name="The Broad Institute Genome Sequencing Center for Infectious Disease"/>
            <person name="Wu L."/>
            <person name="Ma J."/>
        </authorList>
    </citation>
    <scope>NUCLEOTIDE SEQUENCE [LARGE SCALE GENOMIC DNA]</scope>
    <source>
        <strain evidence="3">JCM 17342</strain>
    </source>
</reference>
<feature type="domain" description="N-acetyltransferase" evidence="1">
    <location>
        <begin position="4"/>
        <end position="153"/>
    </location>
</feature>
<comment type="caution">
    <text evidence="2">The sequence shown here is derived from an EMBL/GenBank/DDBJ whole genome shotgun (WGS) entry which is preliminary data.</text>
</comment>
<evidence type="ECO:0000313" key="3">
    <source>
        <dbReference type="Proteomes" id="UP001501747"/>
    </source>
</evidence>
<dbReference type="Gene3D" id="3.40.630.30">
    <property type="match status" value="1"/>
</dbReference>
<organism evidence="2 3">
    <name type="scientific">Allokutzneria multivorans</name>
    <dbReference type="NCBI Taxonomy" id="1142134"/>
    <lineage>
        <taxon>Bacteria</taxon>
        <taxon>Bacillati</taxon>
        <taxon>Actinomycetota</taxon>
        <taxon>Actinomycetes</taxon>
        <taxon>Pseudonocardiales</taxon>
        <taxon>Pseudonocardiaceae</taxon>
        <taxon>Allokutzneria</taxon>
    </lineage>
</organism>
<dbReference type="EMBL" id="BAABAL010000017">
    <property type="protein sequence ID" value="GAA4016376.1"/>
    <property type="molecule type" value="Genomic_DNA"/>
</dbReference>
<dbReference type="Pfam" id="PF00583">
    <property type="entry name" value="Acetyltransf_1"/>
    <property type="match status" value="1"/>
</dbReference>
<protein>
    <recommendedName>
        <fullName evidence="1">N-acetyltransferase domain-containing protein</fullName>
    </recommendedName>
</protein>
<dbReference type="PROSITE" id="PS51186">
    <property type="entry name" value="GNAT"/>
    <property type="match status" value="1"/>
</dbReference>
<name>A0ABP7SU20_9PSEU</name>
<gene>
    <name evidence="2" type="ORF">GCM10022247_44310</name>
</gene>
<dbReference type="InterPro" id="IPR016181">
    <property type="entry name" value="Acyl_CoA_acyltransferase"/>
</dbReference>
<proteinExistence type="predicted"/>
<evidence type="ECO:0000313" key="2">
    <source>
        <dbReference type="EMBL" id="GAA4016376.1"/>
    </source>
</evidence>
<dbReference type="Proteomes" id="UP001501747">
    <property type="component" value="Unassembled WGS sequence"/>
</dbReference>
<dbReference type="RefSeq" id="WP_344877769.1">
    <property type="nucleotide sequence ID" value="NZ_BAABAL010000017.1"/>
</dbReference>
<keyword evidence="3" id="KW-1185">Reference proteome</keyword>
<dbReference type="SUPFAM" id="SSF55729">
    <property type="entry name" value="Acyl-CoA N-acyltransferases (Nat)"/>
    <property type="match status" value="1"/>
</dbReference>
<evidence type="ECO:0000259" key="1">
    <source>
        <dbReference type="PROSITE" id="PS51186"/>
    </source>
</evidence>